<evidence type="ECO:0008006" key="4">
    <source>
        <dbReference type="Google" id="ProtNLM"/>
    </source>
</evidence>
<gene>
    <name evidence="2" type="ORF">ACFOEI_21010</name>
</gene>
<name>A0ABV7M7Z6_9GAMM</name>
<protein>
    <recommendedName>
        <fullName evidence="4">Alginate export domain-containing protein</fullName>
    </recommendedName>
</protein>
<feature type="chain" id="PRO_5046398409" description="Alginate export domain-containing protein" evidence="1">
    <location>
        <begin position="32"/>
        <end position="468"/>
    </location>
</feature>
<dbReference type="EMBL" id="JBHRUH010000050">
    <property type="protein sequence ID" value="MFC3294510.1"/>
    <property type="molecule type" value="Genomic_DNA"/>
</dbReference>
<reference evidence="3" key="1">
    <citation type="journal article" date="2019" name="Int. J. Syst. Evol. Microbiol.">
        <title>The Global Catalogue of Microorganisms (GCM) 10K type strain sequencing project: providing services to taxonomists for standard genome sequencing and annotation.</title>
        <authorList>
            <consortium name="The Broad Institute Genomics Platform"/>
            <consortium name="The Broad Institute Genome Sequencing Center for Infectious Disease"/>
            <person name="Wu L."/>
            <person name="Ma J."/>
        </authorList>
    </citation>
    <scope>NUCLEOTIDE SEQUENCE [LARGE SCALE GENOMIC DNA]</scope>
    <source>
        <strain evidence="3">KCTC 12847</strain>
    </source>
</reference>
<organism evidence="2 3">
    <name type="scientific">Modicisalibacter luteus</name>
    <dbReference type="NCBI Taxonomy" id="453962"/>
    <lineage>
        <taxon>Bacteria</taxon>
        <taxon>Pseudomonadati</taxon>
        <taxon>Pseudomonadota</taxon>
        <taxon>Gammaproteobacteria</taxon>
        <taxon>Oceanospirillales</taxon>
        <taxon>Halomonadaceae</taxon>
        <taxon>Modicisalibacter</taxon>
    </lineage>
</organism>
<keyword evidence="3" id="KW-1185">Reference proteome</keyword>
<evidence type="ECO:0000256" key="1">
    <source>
        <dbReference type="SAM" id="SignalP"/>
    </source>
</evidence>
<evidence type="ECO:0000313" key="2">
    <source>
        <dbReference type="EMBL" id="MFC3294510.1"/>
    </source>
</evidence>
<proteinExistence type="predicted"/>
<evidence type="ECO:0000313" key="3">
    <source>
        <dbReference type="Proteomes" id="UP001595640"/>
    </source>
</evidence>
<feature type="signal peptide" evidence="1">
    <location>
        <begin position="1"/>
        <end position="31"/>
    </location>
</feature>
<dbReference type="Proteomes" id="UP001595640">
    <property type="component" value="Unassembled WGS sequence"/>
</dbReference>
<sequence length="468" mass="51781">MIRLMSSPQRRLLRLLPGLGSMALLPMPSFAAVTDLDYVEAGIKPPSAPHTFYESVDGRRYAKAGLMLYGFGAVTDDLNFGSSYSIDGAAPTQEDPAWWEAVIQPALTAGWNTGAGTFFTGLQGSYALTRGNRYGDAAGATPGHPEHARLDRAYVGWRSGSLWADSLGKDALTLSFGDQKFIFGDGFLVGDGYTDMGRHAAYYIGPSESFEDTAILSLDSHGWHADVFHLEQQQDLGGGGQEETLVNGTNLDYTWGDRAKVGAAYLHTYASDIATREGMDVYNLRAKGKPLTSVPGLALGGQWVYETNSEQGIDDTGWYLQATYTFHDTPWRPQVLYRHAEFSERYDTLFYDFAGGWGNWFMGEIVGEYMLFNSNLDIDMVKASFKPRDDLEAGLIGYRFRYHDRAAAGADDRDFAREMNLYADWTITDTFFVSAIYAVAFPGGGADERFMGNDETAQLFEVFASYRF</sequence>
<comment type="caution">
    <text evidence="2">The sequence shown here is derived from an EMBL/GenBank/DDBJ whole genome shotgun (WGS) entry which is preliminary data.</text>
</comment>
<accession>A0ABV7M7Z6</accession>
<keyword evidence="1" id="KW-0732">Signal</keyword>
<dbReference type="RefSeq" id="WP_019017109.1">
    <property type="nucleotide sequence ID" value="NZ_BMXD01000004.1"/>
</dbReference>
<dbReference type="SUPFAM" id="SSF56935">
    <property type="entry name" value="Porins"/>
    <property type="match status" value="1"/>
</dbReference>